<dbReference type="Proteomes" id="UP001549047">
    <property type="component" value="Unassembled WGS sequence"/>
</dbReference>
<comment type="catalytic activity">
    <reaction evidence="18 19">
        <text>alpha-ribazole 5'-phosphate + adenosylcob(III)inamide-GDP = adenosylcob(III)alamin 5'-phosphate + GMP + H(+)</text>
        <dbReference type="Rhea" id="RHEA:23560"/>
        <dbReference type="ChEBI" id="CHEBI:15378"/>
        <dbReference type="ChEBI" id="CHEBI:57918"/>
        <dbReference type="ChEBI" id="CHEBI:58115"/>
        <dbReference type="ChEBI" id="CHEBI:60487"/>
        <dbReference type="ChEBI" id="CHEBI:60493"/>
        <dbReference type="EC" id="2.7.8.26"/>
    </reaction>
</comment>
<evidence type="ECO:0000256" key="2">
    <source>
        <dbReference type="ARBA" id="ARBA00004651"/>
    </source>
</evidence>
<keyword evidence="13 19" id="KW-0472">Membrane</keyword>
<keyword evidence="12 19" id="KW-1133">Transmembrane helix</keyword>
<feature type="transmembrane region" description="Helical" evidence="19">
    <location>
        <begin position="211"/>
        <end position="229"/>
    </location>
</feature>
<dbReference type="InterPro" id="IPR003805">
    <property type="entry name" value="CobS"/>
</dbReference>
<accession>A0ABV2IWH1</accession>
<protein>
    <recommendedName>
        <fullName evidence="6 19">Adenosylcobinamide-GDP ribazoletransferase</fullName>
        <ecNumber evidence="5 19">2.7.8.26</ecNumber>
    </recommendedName>
    <alternativeName>
        <fullName evidence="16 19">Cobalamin synthase</fullName>
    </alternativeName>
    <alternativeName>
        <fullName evidence="15 19">Cobalamin-5'-phosphate synthase</fullName>
    </alternativeName>
</protein>
<comment type="subcellular location">
    <subcellularLocation>
        <location evidence="2 19">Cell membrane</location>
        <topology evidence="2 19">Multi-pass membrane protein</topology>
    </subcellularLocation>
</comment>
<keyword evidence="21" id="KW-1185">Reference proteome</keyword>
<evidence type="ECO:0000256" key="9">
    <source>
        <dbReference type="ARBA" id="ARBA00022679"/>
    </source>
</evidence>
<evidence type="ECO:0000256" key="19">
    <source>
        <dbReference type="HAMAP-Rule" id="MF_00719"/>
    </source>
</evidence>
<evidence type="ECO:0000256" key="15">
    <source>
        <dbReference type="ARBA" id="ARBA00032605"/>
    </source>
</evidence>
<comment type="similarity">
    <text evidence="4 19">Belongs to the CobS family.</text>
</comment>
<dbReference type="HAMAP" id="MF_00719">
    <property type="entry name" value="CobS"/>
    <property type="match status" value="1"/>
</dbReference>
<keyword evidence="9 19" id="KW-0808">Transferase</keyword>
<evidence type="ECO:0000256" key="3">
    <source>
        <dbReference type="ARBA" id="ARBA00004663"/>
    </source>
</evidence>
<evidence type="ECO:0000256" key="8">
    <source>
        <dbReference type="ARBA" id="ARBA00022573"/>
    </source>
</evidence>
<evidence type="ECO:0000256" key="1">
    <source>
        <dbReference type="ARBA" id="ARBA00001946"/>
    </source>
</evidence>
<evidence type="ECO:0000256" key="14">
    <source>
        <dbReference type="ARBA" id="ARBA00025228"/>
    </source>
</evidence>
<evidence type="ECO:0000256" key="7">
    <source>
        <dbReference type="ARBA" id="ARBA00022475"/>
    </source>
</evidence>
<gene>
    <name evidence="19" type="primary">cobS</name>
    <name evidence="20" type="ORF">ABID16_001140</name>
</gene>
<dbReference type="EMBL" id="JBEPMB010000001">
    <property type="protein sequence ID" value="MET3612835.1"/>
    <property type="molecule type" value="Genomic_DNA"/>
</dbReference>
<comment type="catalytic activity">
    <reaction evidence="17 19">
        <text>alpha-ribazole + adenosylcob(III)inamide-GDP = adenosylcob(III)alamin + GMP + H(+)</text>
        <dbReference type="Rhea" id="RHEA:16049"/>
        <dbReference type="ChEBI" id="CHEBI:10329"/>
        <dbReference type="ChEBI" id="CHEBI:15378"/>
        <dbReference type="ChEBI" id="CHEBI:18408"/>
        <dbReference type="ChEBI" id="CHEBI:58115"/>
        <dbReference type="ChEBI" id="CHEBI:60487"/>
        <dbReference type="EC" id="2.7.8.26"/>
    </reaction>
</comment>
<dbReference type="NCBIfam" id="TIGR00317">
    <property type="entry name" value="cobS"/>
    <property type="match status" value="1"/>
</dbReference>
<evidence type="ECO:0000256" key="12">
    <source>
        <dbReference type="ARBA" id="ARBA00022989"/>
    </source>
</evidence>
<keyword evidence="8 19" id="KW-0169">Cobalamin biosynthesis</keyword>
<dbReference type="RefSeq" id="WP_354555370.1">
    <property type="nucleotide sequence ID" value="NZ_JBEPMB010000001.1"/>
</dbReference>
<feature type="transmembrane region" description="Helical" evidence="19">
    <location>
        <begin position="115"/>
        <end position="137"/>
    </location>
</feature>
<dbReference type="GO" id="GO:0051073">
    <property type="term" value="F:adenosylcobinamide-GDP ribazoletransferase activity"/>
    <property type="evidence" value="ECO:0007669"/>
    <property type="project" value="UniProtKB-EC"/>
</dbReference>
<keyword evidence="10 19" id="KW-0812">Transmembrane</keyword>
<evidence type="ECO:0000256" key="5">
    <source>
        <dbReference type="ARBA" id="ARBA00013200"/>
    </source>
</evidence>
<evidence type="ECO:0000256" key="10">
    <source>
        <dbReference type="ARBA" id="ARBA00022692"/>
    </source>
</evidence>
<dbReference type="EC" id="2.7.8.26" evidence="5 19"/>
<evidence type="ECO:0000256" key="11">
    <source>
        <dbReference type="ARBA" id="ARBA00022842"/>
    </source>
</evidence>
<dbReference type="Pfam" id="PF02654">
    <property type="entry name" value="CobS"/>
    <property type="match status" value="1"/>
</dbReference>
<proteinExistence type="inferred from homology"/>
<organism evidence="20 21">
    <name type="scientific">Rhizobium aquaticum</name>
    <dbReference type="NCBI Taxonomy" id="1549636"/>
    <lineage>
        <taxon>Bacteria</taxon>
        <taxon>Pseudomonadati</taxon>
        <taxon>Pseudomonadota</taxon>
        <taxon>Alphaproteobacteria</taxon>
        <taxon>Hyphomicrobiales</taxon>
        <taxon>Rhizobiaceae</taxon>
        <taxon>Rhizobium/Agrobacterium group</taxon>
        <taxon>Rhizobium</taxon>
    </lineage>
</organism>
<evidence type="ECO:0000256" key="17">
    <source>
        <dbReference type="ARBA" id="ARBA00048623"/>
    </source>
</evidence>
<reference evidence="20 21" key="1">
    <citation type="submission" date="2024-06" db="EMBL/GenBank/DDBJ databases">
        <title>Genomic Encyclopedia of Type Strains, Phase IV (KMG-IV): sequencing the most valuable type-strain genomes for metagenomic binning, comparative biology and taxonomic classification.</title>
        <authorList>
            <person name="Goeker M."/>
        </authorList>
    </citation>
    <scope>NUCLEOTIDE SEQUENCE [LARGE SCALE GENOMIC DNA]</scope>
    <source>
        <strain evidence="20 21">DSM 29780</strain>
    </source>
</reference>
<evidence type="ECO:0000313" key="20">
    <source>
        <dbReference type="EMBL" id="MET3612835.1"/>
    </source>
</evidence>
<evidence type="ECO:0000256" key="6">
    <source>
        <dbReference type="ARBA" id="ARBA00015850"/>
    </source>
</evidence>
<evidence type="ECO:0000256" key="4">
    <source>
        <dbReference type="ARBA" id="ARBA00010561"/>
    </source>
</evidence>
<dbReference type="PANTHER" id="PTHR34148:SF1">
    <property type="entry name" value="ADENOSYLCOBINAMIDE-GDP RIBAZOLETRANSFERASE"/>
    <property type="match status" value="1"/>
</dbReference>
<name>A0ABV2IWH1_9HYPH</name>
<feature type="transmembrane region" description="Helical" evidence="19">
    <location>
        <begin position="41"/>
        <end position="63"/>
    </location>
</feature>
<comment type="caution">
    <text evidence="20">The sequence shown here is derived from an EMBL/GenBank/DDBJ whole genome shotgun (WGS) entry which is preliminary data.</text>
</comment>
<comment type="cofactor">
    <cofactor evidence="1 19">
        <name>Mg(2+)</name>
        <dbReference type="ChEBI" id="CHEBI:18420"/>
    </cofactor>
</comment>
<comment type="function">
    <text evidence="14 19">Joins adenosylcobinamide-GDP and alpha-ribazole to generate adenosylcobalamin (Ado-cobalamin). Also synthesizes adenosylcobalamin 5'-phosphate from adenosylcobinamide-GDP and alpha-ribazole 5'-phosphate.</text>
</comment>
<evidence type="ECO:0000256" key="13">
    <source>
        <dbReference type="ARBA" id="ARBA00023136"/>
    </source>
</evidence>
<dbReference type="PANTHER" id="PTHR34148">
    <property type="entry name" value="ADENOSYLCOBINAMIDE-GDP RIBAZOLETRANSFERASE"/>
    <property type="match status" value="1"/>
</dbReference>
<evidence type="ECO:0000256" key="18">
    <source>
        <dbReference type="ARBA" id="ARBA00049504"/>
    </source>
</evidence>
<sequence length="260" mass="26687">MVDAQEFLREIARALGFLSRVPIPARFFAYHDGSMRRTSGAFAIAGAVIALPPALLLGVLLHFDVKPELAALLALALQILLTGGLHEDGLADCADGLGGGRSRERMLEIMKDSRLGAYGGLALILSLGLRTEALAGIADAGPLAAGLVMIAVNAASRAALVWHWTSLPPARADGVAAAVGQPDDAALKTAVISGGVIYAVGLIWGFGLADAIAAALVAAFAVALFTRLVRGKIQGHTGDTLGACEQVCEIALYVALAIFA</sequence>
<evidence type="ECO:0000313" key="21">
    <source>
        <dbReference type="Proteomes" id="UP001549047"/>
    </source>
</evidence>
<evidence type="ECO:0000256" key="16">
    <source>
        <dbReference type="ARBA" id="ARBA00032853"/>
    </source>
</evidence>
<comment type="caution">
    <text evidence="19">Lacks conserved residue(s) required for the propagation of feature annotation.</text>
</comment>
<comment type="pathway">
    <text evidence="3 19">Cofactor biosynthesis; adenosylcobalamin biosynthesis; adenosylcobalamin from cob(II)yrinate a,c-diamide: step 7/7.</text>
</comment>
<keyword evidence="11 19" id="KW-0460">Magnesium</keyword>
<keyword evidence="7 19" id="KW-1003">Cell membrane</keyword>